<dbReference type="Proteomes" id="UP000239899">
    <property type="component" value="Unassembled WGS sequence"/>
</dbReference>
<keyword evidence="3" id="KW-1185">Reference proteome</keyword>
<feature type="compositionally biased region" description="Low complexity" evidence="1">
    <location>
        <begin position="148"/>
        <end position="178"/>
    </location>
</feature>
<evidence type="ECO:0000313" key="2">
    <source>
        <dbReference type="EMBL" id="PRW59632.1"/>
    </source>
</evidence>
<feature type="region of interest" description="Disordered" evidence="1">
    <location>
        <begin position="108"/>
        <end position="189"/>
    </location>
</feature>
<sequence>MPGSQLARGLAAAQPHSRAGGAARRRPLVAVSQAVQAAPQRSSELWRSQQSRRLLLLHAHEQRVAAKGQVAAVAPQQLVASQLQLAGPAAEQIGAMLARLEGDGFISQANGATNGRSSNGSTNSKHMNGSLNGTHLDGSVNGKATNGSSHSHSHASSSEAAPNGSRAAATASSSARQAPQLPKPWKQMTTDERRTYLMAVQSFYGEGVMYERRLPSGRVLLALVDPRMKSQLSEHVWKERPRGGRCGLFTDTGPQPGRWYLARWTAEQCLLPTGGKLPLHVAGWRHKDGCPSNCLARNLEVELAPMAGRQAALAATGGNQEAPAAPAVAQRRDGSRQARQLARQAVQQLYESVGAGEARRFLQSLHREMLVAAPAR</sequence>
<evidence type="ECO:0000256" key="1">
    <source>
        <dbReference type="SAM" id="MobiDB-lite"/>
    </source>
</evidence>
<feature type="compositionally biased region" description="Low complexity" evidence="1">
    <location>
        <begin position="109"/>
        <end position="124"/>
    </location>
</feature>
<accession>A0A2P6TZY9</accession>
<evidence type="ECO:0000313" key="3">
    <source>
        <dbReference type="Proteomes" id="UP000239899"/>
    </source>
</evidence>
<comment type="caution">
    <text evidence="2">The sequence shown here is derived from an EMBL/GenBank/DDBJ whole genome shotgun (WGS) entry which is preliminary data.</text>
</comment>
<dbReference type="OrthoDB" id="10442446at2759"/>
<dbReference type="AlphaFoldDB" id="A0A2P6TZY9"/>
<dbReference type="EMBL" id="LHPG02000003">
    <property type="protein sequence ID" value="PRW59632.1"/>
    <property type="molecule type" value="Genomic_DNA"/>
</dbReference>
<proteinExistence type="predicted"/>
<feature type="region of interest" description="Disordered" evidence="1">
    <location>
        <begin position="315"/>
        <end position="336"/>
    </location>
</feature>
<organism evidence="2 3">
    <name type="scientific">Chlorella sorokiniana</name>
    <name type="common">Freshwater green alga</name>
    <dbReference type="NCBI Taxonomy" id="3076"/>
    <lineage>
        <taxon>Eukaryota</taxon>
        <taxon>Viridiplantae</taxon>
        <taxon>Chlorophyta</taxon>
        <taxon>core chlorophytes</taxon>
        <taxon>Trebouxiophyceae</taxon>
        <taxon>Chlorellales</taxon>
        <taxon>Chlorellaceae</taxon>
        <taxon>Chlorella clade</taxon>
        <taxon>Chlorella</taxon>
    </lineage>
</organism>
<protein>
    <submittedName>
        <fullName evidence="2">Polyketide synthase</fullName>
    </submittedName>
</protein>
<feature type="region of interest" description="Disordered" evidence="1">
    <location>
        <begin position="1"/>
        <end position="25"/>
    </location>
</feature>
<name>A0A2P6TZY9_CHLSO</name>
<gene>
    <name evidence="2" type="ORF">C2E21_1697</name>
</gene>
<reference evidence="2 3" key="1">
    <citation type="journal article" date="2018" name="Plant J.">
        <title>Genome sequences of Chlorella sorokiniana UTEX 1602 and Micractinium conductrix SAG 241.80: implications to maltose excretion by a green alga.</title>
        <authorList>
            <person name="Arriola M.B."/>
            <person name="Velmurugan N."/>
            <person name="Zhang Y."/>
            <person name="Plunkett M.H."/>
            <person name="Hondzo H."/>
            <person name="Barney B.M."/>
        </authorList>
    </citation>
    <scope>NUCLEOTIDE SEQUENCE [LARGE SCALE GENOMIC DNA]</scope>
    <source>
        <strain evidence="3">UTEX 1602</strain>
    </source>
</reference>